<evidence type="ECO:0000313" key="1">
    <source>
        <dbReference type="EMBL" id="KJE95174.1"/>
    </source>
</evidence>
<dbReference type="InParanoid" id="A0A0D2X3Z6"/>
<dbReference type="PANTHER" id="PTHR24114:SF2">
    <property type="entry name" value="F-BOX DOMAIN-CONTAINING PROTEIN-RELATED"/>
    <property type="match status" value="1"/>
</dbReference>
<keyword evidence="2" id="KW-1185">Reference proteome</keyword>
<gene>
    <name evidence="1" type="ORF">CAOG_005653</name>
</gene>
<accession>A0A0D2X3Z6</accession>
<proteinExistence type="predicted"/>
<name>A0A0D2X3Z6_CAPO3</name>
<dbReference type="PhylomeDB" id="A0A0D2X3Z6"/>
<dbReference type="Proteomes" id="UP000008743">
    <property type="component" value="Unassembled WGS sequence"/>
</dbReference>
<evidence type="ECO:0000313" key="2">
    <source>
        <dbReference type="Proteomes" id="UP000008743"/>
    </source>
</evidence>
<dbReference type="EMBL" id="KE346368">
    <property type="protein sequence ID" value="KJE95174.1"/>
    <property type="molecule type" value="Genomic_DNA"/>
</dbReference>
<dbReference type="OrthoDB" id="272549at2759"/>
<dbReference type="RefSeq" id="XP_004346326.1">
    <property type="nucleotide sequence ID" value="XM_004346276.2"/>
</dbReference>
<dbReference type="CDD" id="cd00116">
    <property type="entry name" value="LRR_RI"/>
    <property type="match status" value="1"/>
</dbReference>
<dbReference type="InterPro" id="IPR052394">
    <property type="entry name" value="LRR-containing"/>
</dbReference>
<dbReference type="eggNOG" id="KOG4308">
    <property type="taxonomic scope" value="Eukaryota"/>
</dbReference>
<evidence type="ECO:0008006" key="3">
    <source>
        <dbReference type="Google" id="ProtNLM"/>
    </source>
</evidence>
<reference evidence="2" key="1">
    <citation type="submission" date="2011-02" db="EMBL/GenBank/DDBJ databases">
        <title>The Genome Sequence of Capsaspora owczarzaki ATCC 30864.</title>
        <authorList>
            <person name="Russ C."/>
            <person name="Cuomo C."/>
            <person name="Burger G."/>
            <person name="Gray M.W."/>
            <person name="Holland P.W.H."/>
            <person name="King N."/>
            <person name="Lang F.B.F."/>
            <person name="Roger A.J."/>
            <person name="Ruiz-Trillo I."/>
            <person name="Young S.K."/>
            <person name="Zeng Q."/>
            <person name="Gargeya S."/>
            <person name="Alvarado L."/>
            <person name="Berlin A."/>
            <person name="Chapman S.B."/>
            <person name="Chen Z."/>
            <person name="Freedman E."/>
            <person name="Gellesch M."/>
            <person name="Goldberg J."/>
            <person name="Griggs A."/>
            <person name="Gujja S."/>
            <person name="Heilman E."/>
            <person name="Heiman D."/>
            <person name="Howarth C."/>
            <person name="Mehta T."/>
            <person name="Neiman D."/>
            <person name="Pearson M."/>
            <person name="Roberts A."/>
            <person name="Saif S."/>
            <person name="Shea T."/>
            <person name="Shenoy N."/>
            <person name="Sisk P."/>
            <person name="Stolte C."/>
            <person name="Sykes S."/>
            <person name="White J."/>
            <person name="Yandava C."/>
            <person name="Haas B."/>
            <person name="Nusbaum C."/>
            <person name="Birren B."/>
        </authorList>
    </citation>
    <scope>NUCLEOTIDE SEQUENCE</scope>
    <source>
        <strain evidence="2">ATCC 30864</strain>
    </source>
</reference>
<dbReference type="AlphaFoldDB" id="A0A0D2X3Z6"/>
<dbReference type="Gene3D" id="3.80.10.10">
    <property type="entry name" value="Ribonuclease Inhibitor"/>
    <property type="match status" value="4"/>
</dbReference>
<dbReference type="SMART" id="SM00368">
    <property type="entry name" value="LRR_RI"/>
    <property type="match status" value="10"/>
</dbReference>
<dbReference type="SUPFAM" id="SSF52047">
    <property type="entry name" value="RNI-like"/>
    <property type="match status" value="1"/>
</dbReference>
<dbReference type="PANTHER" id="PTHR24114">
    <property type="entry name" value="LEUCINE RICH REPEAT FAMILY PROTEIN"/>
    <property type="match status" value="1"/>
</dbReference>
<dbReference type="Pfam" id="PF13516">
    <property type="entry name" value="LRR_6"/>
    <property type="match status" value="10"/>
</dbReference>
<sequence length="518" mass="55763">MLSYESMTPRQRELYDYAVQREGGYLYLDRKQIGDAEAQAIAEGLKVNTTVHTLGLYDNQIGDAGAIAIAGAFAANPKLQKLSLYDNRIGDAGARAIAEAIKGSCVWELNLQKNQIGDAGAQAIAETLDENSRLMTLTLWKNRIGDVGATAIAEALKENTTLCSLKLGENQIGDAGAQAIGEALKVNSDLTRLNLQQNQIGHAGAQAIGEALKVNTCLSKLTLYGNRIGDAGAQAIAEALKVNSSIQELDLSSTQIGDAGALALAERMVHSELAELDLGYNRIGDVGAQAIAKAIKDGATLTGLYLSHNCIGDAAVDLITEAQEIEDMPPYLTVDPQINPLAFSLLPRLATADDLQTVLCLLTSGPELQDQLAVLPALPTEIAELIMDEASYWQGVQPTKPRSLGGSYPDPRLEVTMPRSIAESSIRVKAIQLLRDWETRTNNIGDNVFDLTVRDEQGAVQYECAVQPTFVDSNLALATIWPASTPILRQMREGWQVQVRPSKAAHKVCHESLYVGYV</sequence>
<dbReference type="InterPro" id="IPR032675">
    <property type="entry name" value="LRR_dom_sf"/>
</dbReference>
<organism evidence="1 2">
    <name type="scientific">Capsaspora owczarzaki (strain ATCC 30864)</name>
    <dbReference type="NCBI Taxonomy" id="595528"/>
    <lineage>
        <taxon>Eukaryota</taxon>
        <taxon>Filasterea</taxon>
        <taxon>Capsaspora</taxon>
    </lineage>
</organism>
<dbReference type="InterPro" id="IPR001611">
    <property type="entry name" value="Leu-rich_rpt"/>
</dbReference>
<protein>
    <recommendedName>
        <fullName evidence="3">NOD3 protein</fullName>
    </recommendedName>
</protein>